<dbReference type="PROSITE" id="PS00211">
    <property type="entry name" value="ABC_TRANSPORTER_1"/>
    <property type="match status" value="1"/>
</dbReference>
<dbReference type="PROSITE" id="PS50893">
    <property type="entry name" value="ABC_TRANSPORTER_2"/>
    <property type="match status" value="1"/>
</dbReference>
<accession>A0A2T5HFB2</accession>
<organism evidence="6 7">
    <name type="scientific">Nitrosomonas oligotropha</name>
    <dbReference type="NCBI Taxonomy" id="42354"/>
    <lineage>
        <taxon>Bacteria</taxon>
        <taxon>Pseudomonadati</taxon>
        <taxon>Pseudomonadota</taxon>
        <taxon>Betaproteobacteria</taxon>
        <taxon>Nitrosomonadales</taxon>
        <taxon>Nitrosomonadaceae</taxon>
        <taxon>Nitrosomonas</taxon>
    </lineage>
</organism>
<evidence type="ECO:0000256" key="1">
    <source>
        <dbReference type="ARBA" id="ARBA00006216"/>
    </source>
</evidence>
<dbReference type="InterPro" id="IPR003593">
    <property type="entry name" value="AAA+_ATPase"/>
</dbReference>
<dbReference type="EMBL" id="QAOI01000032">
    <property type="protein sequence ID" value="PTQ70273.1"/>
    <property type="molecule type" value="Genomic_DNA"/>
</dbReference>
<dbReference type="CDD" id="cd03217">
    <property type="entry name" value="ABC_FeS_Assembly"/>
    <property type="match status" value="1"/>
</dbReference>
<keyword evidence="2" id="KW-0472">Membrane</keyword>
<sequence length="264" mass="29068">MIIANSHTILSVQGLRASINGTEILKGIDLTVKSGEIHAIMGLNGSGKSTFAKVLAGHSAYEVTGGSIQFADQNLLELPPEERARAGLFLAFQYPIEIPGVANTQFLRLAYNTVQTQRGKEELDPLEFDDFVREKMKLLEMKPDFLDRSVNEGFSGGEKKRNEILQMALLEPKLSILDETDSGLDIDALKIVANGVNRITNKDNATILVTHYQRLLDYIVPDFVHVMQAGRIVMTGGKELALELETRGYDWITANKQPVAGVNA</sequence>
<proteinExistence type="inferred from homology"/>
<dbReference type="AlphaFoldDB" id="A0A2T5HFB2"/>
<dbReference type="InterPro" id="IPR027417">
    <property type="entry name" value="P-loop_NTPase"/>
</dbReference>
<comment type="similarity">
    <text evidence="1">Belongs to the ABC transporter superfamily. Ycf16 family.</text>
</comment>
<dbReference type="RefSeq" id="WP_107804299.1">
    <property type="nucleotide sequence ID" value="NZ_QAOI01000032.1"/>
</dbReference>
<comment type="caution">
    <text evidence="6">The sequence shown here is derived from an EMBL/GenBank/DDBJ whole genome shotgun (WGS) entry which is preliminary data.</text>
</comment>
<feature type="domain" description="ABC transporter" evidence="5">
    <location>
        <begin position="10"/>
        <end position="254"/>
    </location>
</feature>
<evidence type="ECO:0000256" key="2">
    <source>
        <dbReference type="ARBA" id="ARBA00022475"/>
    </source>
</evidence>
<keyword evidence="2" id="KW-1003">Cell membrane</keyword>
<evidence type="ECO:0000256" key="3">
    <source>
        <dbReference type="ARBA" id="ARBA00022741"/>
    </source>
</evidence>
<dbReference type="GO" id="GO:0016887">
    <property type="term" value="F:ATP hydrolysis activity"/>
    <property type="evidence" value="ECO:0007669"/>
    <property type="project" value="InterPro"/>
</dbReference>
<keyword evidence="3" id="KW-0547">Nucleotide-binding</keyword>
<name>A0A2T5HFB2_9PROT</name>
<evidence type="ECO:0000313" key="7">
    <source>
        <dbReference type="Proteomes" id="UP000244128"/>
    </source>
</evidence>
<dbReference type="Proteomes" id="UP000244128">
    <property type="component" value="Unassembled WGS sequence"/>
</dbReference>
<reference evidence="6 7" key="1">
    <citation type="submission" date="2018-04" db="EMBL/GenBank/DDBJ databases">
        <title>Active sludge and wastewater microbial communities from Klosterneuburg, Austria.</title>
        <authorList>
            <person name="Wagner M."/>
        </authorList>
    </citation>
    <scope>NUCLEOTIDE SEQUENCE [LARGE SCALE GENOMIC DNA]</scope>
    <source>
        <strain evidence="6 7">Nm49</strain>
    </source>
</reference>
<dbReference type="InterPro" id="IPR003439">
    <property type="entry name" value="ABC_transporter-like_ATP-bd"/>
</dbReference>
<dbReference type="SMART" id="SM00382">
    <property type="entry name" value="AAA"/>
    <property type="match status" value="1"/>
</dbReference>
<dbReference type="InterPro" id="IPR017871">
    <property type="entry name" value="ABC_transporter-like_CS"/>
</dbReference>
<gene>
    <name evidence="6" type="ORF">C8R26_13226</name>
</gene>
<keyword evidence="4" id="KW-0067">ATP-binding</keyword>
<dbReference type="GO" id="GO:0005524">
    <property type="term" value="F:ATP binding"/>
    <property type="evidence" value="ECO:0007669"/>
    <property type="project" value="UniProtKB-KW"/>
</dbReference>
<dbReference type="PANTHER" id="PTHR43204">
    <property type="entry name" value="ABC TRANSPORTER I FAMILY MEMBER 6, CHLOROPLASTIC"/>
    <property type="match status" value="1"/>
</dbReference>
<protein>
    <submittedName>
        <fullName evidence="6">Iron-regulated ABC transporter ATPase subunit SufC</fullName>
    </submittedName>
</protein>
<dbReference type="InterPro" id="IPR010230">
    <property type="entry name" value="FeS-cluster_ATPase_SufC"/>
</dbReference>
<dbReference type="Pfam" id="PF00005">
    <property type="entry name" value="ABC_tran"/>
    <property type="match status" value="1"/>
</dbReference>
<dbReference type="SUPFAM" id="SSF52540">
    <property type="entry name" value="P-loop containing nucleoside triphosphate hydrolases"/>
    <property type="match status" value="1"/>
</dbReference>
<evidence type="ECO:0000259" key="5">
    <source>
        <dbReference type="PROSITE" id="PS50893"/>
    </source>
</evidence>
<dbReference type="Gene3D" id="3.40.50.300">
    <property type="entry name" value="P-loop containing nucleotide triphosphate hydrolases"/>
    <property type="match status" value="1"/>
</dbReference>
<dbReference type="NCBIfam" id="TIGR01978">
    <property type="entry name" value="sufC"/>
    <property type="match status" value="1"/>
</dbReference>
<evidence type="ECO:0000313" key="6">
    <source>
        <dbReference type="EMBL" id="PTQ70273.1"/>
    </source>
</evidence>
<evidence type="ECO:0000256" key="4">
    <source>
        <dbReference type="ARBA" id="ARBA00022840"/>
    </source>
</evidence>
<dbReference type="PANTHER" id="PTHR43204:SF1">
    <property type="entry name" value="ABC TRANSPORTER I FAMILY MEMBER 6, CHLOROPLASTIC"/>
    <property type="match status" value="1"/>
</dbReference>